<dbReference type="EMBL" id="MCFA01000160">
    <property type="protein sequence ID" value="ORY02187.1"/>
    <property type="molecule type" value="Genomic_DNA"/>
</dbReference>
<feature type="region of interest" description="Disordered" evidence="1">
    <location>
        <begin position="100"/>
        <end position="128"/>
    </location>
</feature>
<dbReference type="InterPro" id="IPR058925">
    <property type="entry name" value="zf-C2H2_AcuF"/>
</dbReference>
<dbReference type="InterPro" id="IPR058348">
    <property type="entry name" value="DUF8035"/>
</dbReference>
<dbReference type="SMART" id="SM00355">
    <property type="entry name" value="ZnF_C2H2"/>
    <property type="match status" value="4"/>
</dbReference>
<organism evidence="3 4">
    <name type="scientific">Clohesyomyces aquaticus</name>
    <dbReference type="NCBI Taxonomy" id="1231657"/>
    <lineage>
        <taxon>Eukaryota</taxon>
        <taxon>Fungi</taxon>
        <taxon>Dikarya</taxon>
        <taxon>Ascomycota</taxon>
        <taxon>Pezizomycotina</taxon>
        <taxon>Dothideomycetes</taxon>
        <taxon>Pleosporomycetidae</taxon>
        <taxon>Pleosporales</taxon>
        <taxon>Lindgomycetaceae</taxon>
        <taxon>Clohesyomyces</taxon>
    </lineage>
</organism>
<feature type="compositionally biased region" description="Basic and acidic residues" evidence="1">
    <location>
        <begin position="722"/>
        <end position="731"/>
    </location>
</feature>
<reference evidence="3 4" key="1">
    <citation type="submission" date="2016-07" db="EMBL/GenBank/DDBJ databases">
        <title>Pervasive Adenine N6-methylation of Active Genes in Fungi.</title>
        <authorList>
            <consortium name="DOE Joint Genome Institute"/>
            <person name="Mondo S.J."/>
            <person name="Dannebaum R.O."/>
            <person name="Kuo R.C."/>
            <person name="Labutti K."/>
            <person name="Haridas S."/>
            <person name="Kuo A."/>
            <person name="Salamov A."/>
            <person name="Ahrendt S.R."/>
            <person name="Lipzen A."/>
            <person name="Sullivan W."/>
            <person name="Andreopoulos W.B."/>
            <person name="Clum A."/>
            <person name="Lindquist E."/>
            <person name="Daum C."/>
            <person name="Ramamoorthy G.K."/>
            <person name="Gryganskyi A."/>
            <person name="Culley D."/>
            <person name="Magnuson J.K."/>
            <person name="James T.Y."/>
            <person name="O'Malley M.A."/>
            <person name="Stajich J.E."/>
            <person name="Spatafora J.W."/>
            <person name="Visel A."/>
            <person name="Grigoriev I.V."/>
        </authorList>
    </citation>
    <scope>NUCLEOTIDE SEQUENCE [LARGE SCALE GENOMIC DNA]</scope>
    <source>
        <strain evidence="3 4">CBS 115471</strain>
    </source>
</reference>
<feature type="region of interest" description="Disordered" evidence="1">
    <location>
        <begin position="958"/>
        <end position="989"/>
    </location>
</feature>
<name>A0A1Y1YWW8_9PLEO</name>
<feature type="compositionally biased region" description="Polar residues" evidence="1">
    <location>
        <begin position="648"/>
        <end position="657"/>
    </location>
</feature>
<protein>
    <recommendedName>
        <fullName evidence="2">C2H2-type domain-containing protein</fullName>
    </recommendedName>
</protein>
<feature type="compositionally biased region" description="Acidic residues" evidence="1">
    <location>
        <begin position="105"/>
        <end position="120"/>
    </location>
</feature>
<feature type="domain" description="C2H2-type" evidence="2">
    <location>
        <begin position="394"/>
        <end position="415"/>
    </location>
</feature>
<evidence type="ECO:0000313" key="4">
    <source>
        <dbReference type="Proteomes" id="UP000193144"/>
    </source>
</evidence>
<feature type="domain" description="C2H2-type" evidence="2">
    <location>
        <begin position="347"/>
        <end position="369"/>
    </location>
</feature>
<dbReference type="Pfam" id="PF26118">
    <property type="entry name" value="DUF8035"/>
    <property type="match status" value="1"/>
</dbReference>
<feature type="compositionally biased region" description="Basic and acidic residues" evidence="1">
    <location>
        <begin position="803"/>
        <end position="819"/>
    </location>
</feature>
<comment type="caution">
    <text evidence="3">The sequence shown here is derived from an EMBL/GenBank/DDBJ whole genome shotgun (WGS) entry which is preliminary data.</text>
</comment>
<evidence type="ECO:0000256" key="1">
    <source>
        <dbReference type="SAM" id="MobiDB-lite"/>
    </source>
</evidence>
<dbReference type="Proteomes" id="UP000193144">
    <property type="component" value="Unassembled WGS sequence"/>
</dbReference>
<accession>A0A1Y1YWW8</accession>
<feature type="region of interest" description="Disordered" evidence="1">
    <location>
        <begin position="646"/>
        <end position="708"/>
    </location>
</feature>
<feature type="region of interest" description="Disordered" evidence="1">
    <location>
        <begin position="722"/>
        <end position="742"/>
    </location>
</feature>
<feature type="region of interest" description="Disordered" evidence="1">
    <location>
        <begin position="803"/>
        <end position="936"/>
    </location>
</feature>
<dbReference type="AlphaFoldDB" id="A0A1Y1YWW8"/>
<gene>
    <name evidence="3" type="ORF">BCR34DRAFT_88313</name>
</gene>
<feature type="region of interest" description="Disordered" evidence="1">
    <location>
        <begin position="585"/>
        <end position="614"/>
    </location>
</feature>
<feature type="domain" description="C2H2-type" evidence="2">
    <location>
        <begin position="287"/>
        <end position="313"/>
    </location>
</feature>
<dbReference type="Pfam" id="PF26082">
    <property type="entry name" value="zf-C2H2_AcuF"/>
    <property type="match status" value="1"/>
</dbReference>
<proteinExistence type="predicted"/>
<dbReference type="OrthoDB" id="6133115at2759"/>
<feature type="compositionally biased region" description="Basic and acidic residues" evidence="1">
    <location>
        <begin position="672"/>
        <end position="683"/>
    </location>
</feature>
<sequence>MNSAPNIAVGVANCGRGFLSLVEALESTPSYATQVNPETLSDEFDRFKVWAGNISAHRKGRRSLEYRLRDSENLKAETHSLLSALQEALDGARAIVSGERTPWDELSESESDASDTDSDEDRNRDVGDDTEFKQLHGNIKNITTCLFRLSMAIRDPAPNSQSRVKLTIDKSYFEAYDITHVTAKFPAAKKILLDRLGRAISARRKYLTYREEHCSKLAKGAEKIGHEEPTTEYTTNSTEASPVPNFQNASVIDDGEDTLSHTSYATSVNATIRVPPLPNEAKKYEPFECPLCFTIVSIHSTVAWKQHVYRDLHPYCCTFENCSTADRLWNSQHAWFKHELEAHRNSFRCFCEKSFNTQEEVAMHAKTTHPEVSSDMMSALIQTAARSASLLERATCPLCGKHMALRALKKHLGHHQEQLALFALPLSVATEDKPESEDSVSDFSDRQGDDENSDSNDSTENLDVDKFRSTIRRLRRAGGYGFLSEYRRLMRQATALAIPSSDTDVSWCRTLIELGEMWEGVTKTYISNHQLSSRDYTDLAKLRYLARTRPVNPGTWTILNQLVSSAPEAERKEIDKVEQQLRMTQSQTIQDDLLDRDSAAPHLKPRNDSSVIENAMNEVGTPRLRALGTQRLPDGKFDFSRLNEERLSQNASSSPESANKRGETSAAPAERGLSRLDHEEHYTRGPPPVPTPPVQPGGYPRPPAPSYVSEEINSTLDLAREPVDNLDDPKEPSSLNVRSSIGKEIPPDATWTKIDRRLVNPEALQEAKESWEERDDCLIVLRILTHDEIQKLADRTREIRLEREMGNGSRDLESQETHRNAQNSSSPADSARAVPPQDSVEPIMRPWLSADNQKGDERNLADDGEEEEEDFTNIRRHENVPAFNKPPSAERDEEFLSPENQVHRRAAETMQEILGGASQPHPLTSEEETTQEEHDILDSFKQFVAAEKLRMAEVQQTVARGPSMVKKGKAAVEESPPPRVPPISGDLLNPVKDVPAANLLAELEGDHKQDDGWGDMWGVSLHKPKKTESVSLPKLGDLGRVSRDSTPITPVPHDLAPILAKDEGKHAVERKALEEAKAKAAEPNKNGDEDKLAKLETLILDQKDECLNREATAEDARSSEKAEAQSRTAEEVAVEKGIDNALTTLKMAMAKIQEEKAATKRGFR</sequence>
<feature type="region of interest" description="Disordered" evidence="1">
    <location>
        <begin position="1030"/>
        <end position="1056"/>
    </location>
</feature>
<feature type="region of interest" description="Disordered" evidence="1">
    <location>
        <begin position="433"/>
        <end position="461"/>
    </location>
</feature>
<dbReference type="PANTHER" id="PTHR35391:SF7">
    <property type="entry name" value="C2H2-TYPE DOMAIN-CONTAINING PROTEIN"/>
    <property type="match status" value="1"/>
</dbReference>
<dbReference type="STRING" id="1231657.A0A1Y1YWW8"/>
<keyword evidence="4" id="KW-1185">Reference proteome</keyword>
<feature type="compositionally biased region" description="Acidic residues" evidence="1">
    <location>
        <begin position="862"/>
        <end position="871"/>
    </location>
</feature>
<evidence type="ECO:0000313" key="3">
    <source>
        <dbReference type="EMBL" id="ORY02187.1"/>
    </source>
</evidence>
<feature type="compositionally biased region" description="Pro residues" evidence="1">
    <location>
        <begin position="685"/>
        <end position="705"/>
    </location>
</feature>
<dbReference type="PANTHER" id="PTHR35391">
    <property type="entry name" value="C2H2-TYPE DOMAIN-CONTAINING PROTEIN-RELATED"/>
    <property type="match status" value="1"/>
</dbReference>
<dbReference type="InterPro" id="IPR013087">
    <property type="entry name" value="Znf_C2H2_type"/>
</dbReference>
<feature type="domain" description="C2H2-type" evidence="2">
    <location>
        <begin position="315"/>
        <end position="343"/>
    </location>
</feature>
<evidence type="ECO:0000259" key="2">
    <source>
        <dbReference type="SMART" id="SM00355"/>
    </source>
</evidence>
<feature type="region of interest" description="Disordered" evidence="1">
    <location>
        <begin position="1109"/>
        <end position="1133"/>
    </location>
</feature>